<dbReference type="RefSeq" id="WP_261970442.1">
    <property type="nucleotide sequence ID" value="NZ_JAHHZF010000011.1"/>
</dbReference>
<feature type="signal peptide" evidence="1">
    <location>
        <begin position="1"/>
        <end position="26"/>
    </location>
</feature>
<evidence type="ECO:0000313" key="2">
    <source>
        <dbReference type="EMBL" id="MBT9291915.1"/>
    </source>
</evidence>
<keyword evidence="3" id="KW-1185">Reference proteome</keyword>
<proteinExistence type="predicted"/>
<dbReference type="EMBL" id="JAHHZF010000011">
    <property type="protein sequence ID" value="MBT9291915.1"/>
    <property type="molecule type" value="Genomic_DNA"/>
</dbReference>
<comment type="caution">
    <text evidence="2">The sequence shown here is derived from an EMBL/GenBank/DDBJ whole genome shotgun (WGS) entry which is preliminary data.</text>
</comment>
<organism evidence="2 3">
    <name type="scientific">Prosthecodimorpha staleyi</name>
    <dbReference type="NCBI Taxonomy" id="2840188"/>
    <lineage>
        <taxon>Bacteria</taxon>
        <taxon>Pseudomonadati</taxon>
        <taxon>Pseudomonadota</taxon>
        <taxon>Alphaproteobacteria</taxon>
        <taxon>Hyphomicrobiales</taxon>
        <taxon>Ancalomicrobiaceae</taxon>
        <taxon>Prosthecodimorpha</taxon>
    </lineage>
</organism>
<protein>
    <submittedName>
        <fullName evidence="2">Uncharacterized protein</fullName>
    </submittedName>
</protein>
<gene>
    <name evidence="2" type="ORF">KL771_20795</name>
</gene>
<dbReference type="AlphaFoldDB" id="A0A947D6E1"/>
<evidence type="ECO:0000313" key="3">
    <source>
        <dbReference type="Proteomes" id="UP000766595"/>
    </source>
</evidence>
<sequence length="125" mass="12502">MTDRLLAATLVLAGILATAAGGPAFAQSLDGRYSGASSIAGGTGKCWGNAPADAIVSAGTVTIRYVAYDGTDSPVVATIGKDGAFSASQAIQGGKTVTYAGKVNGRRVTANWKGPDCYGTLDLSR</sequence>
<accession>A0A947D6E1</accession>
<reference evidence="2 3" key="1">
    <citation type="submission" date="2021-06" db="EMBL/GenBank/DDBJ databases">
        <authorList>
            <person name="Grouzdev D.S."/>
            <person name="Koziaeva V."/>
        </authorList>
    </citation>
    <scope>NUCLEOTIDE SEQUENCE [LARGE SCALE GENOMIC DNA]</scope>
    <source>
        <strain evidence="2 3">22</strain>
    </source>
</reference>
<dbReference type="Proteomes" id="UP000766595">
    <property type="component" value="Unassembled WGS sequence"/>
</dbReference>
<evidence type="ECO:0000256" key="1">
    <source>
        <dbReference type="SAM" id="SignalP"/>
    </source>
</evidence>
<feature type="chain" id="PRO_5037484296" evidence="1">
    <location>
        <begin position="27"/>
        <end position="125"/>
    </location>
</feature>
<name>A0A947D6E1_9HYPH</name>
<keyword evidence="1" id="KW-0732">Signal</keyword>